<reference evidence="2" key="1">
    <citation type="submission" date="2016-07" db="EMBL/GenBank/DDBJ databases">
        <authorList>
            <person name="Florea S."/>
            <person name="Webb J.S."/>
            <person name="Jaromczyk J."/>
            <person name="Schardl C.L."/>
        </authorList>
    </citation>
    <scope>NUCLEOTIDE SEQUENCE [LARGE SCALE GENOMIC DNA]</scope>
    <source>
        <strain evidence="2">1YdBTEX2</strain>
    </source>
</reference>
<dbReference type="Proteomes" id="UP000245431">
    <property type="component" value="Chromosome PVE_r2"/>
</dbReference>
<name>A0A1D3K8C1_PSEVE</name>
<proteinExistence type="predicted"/>
<sequence length="125" mass="13734">MSSSCALNPLNKPCGSCPWRVNQEASDIPNFDLEKAERLRNCSPDINGMGPSYLDPIFACHQSRVGEEFACAGWLAKVGHAHPRIRYLVSTGKLPAEAINPGTGWPELHSNYPDVLDKLREATVE</sequence>
<evidence type="ECO:0000313" key="1">
    <source>
        <dbReference type="EMBL" id="SBW84495.1"/>
    </source>
</evidence>
<dbReference type="InterPro" id="IPR046250">
    <property type="entry name" value="DUF6283"/>
</dbReference>
<dbReference type="EMBL" id="LT599584">
    <property type="protein sequence ID" value="SBW84495.1"/>
    <property type="molecule type" value="Genomic_DNA"/>
</dbReference>
<evidence type="ECO:0000313" key="2">
    <source>
        <dbReference type="Proteomes" id="UP000245431"/>
    </source>
</evidence>
<organism evidence="1 2">
    <name type="scientific">Pseudomonas veronii 1YdBTEX2</name>
    <dbReference type="NCBI Taxonomy" id="1295141"/>
    <lineage>
        <taxon>Bacteria</taxon>
        <taxon>Pseudomonadati</taxon>
        <taxon>Pseudomonadota</taxon>
        <taxon>Gammaproteobacteria</taxon>
        <taxon>Pseudomonadales</taxon>
        <taxon>Pseudomonadaceae</taxon>
        <taxon>Pseudomonas</taxon>
    </lineage>
</organism>
<gene>
    <name evidence="1" type="ORF">PVE_R2G0469</name>
</gene>
<dbReference type="AlphaFoldDB" id="A0A1D3K8C1"/>
<dbReference type="Pfam" id="PF19800">
    <property type="entry name" value="DUF6283"/>
    <property type="match status" value="1"/>
</dbReference>
<protein>
    <submittedName>
        <fullName evidence="1">Uncharacterized protein</fullName>
    </submittedName>
</protein>
<accession>A0A1D3K8C1</accession>